<reference evidence="9" key="1">
    <citation type="submission" date="2018-11" db="EMBL/GenBank/DDBJ databases">
        <title>FDA dAtabase for Regulatory Grade micrObial Sequences (FDA-ARGOS): Supporting development and validation of Infectious Disease Dx tests.</title>
        <authorList>
            <person name="Goldberg B."/>
            <person name="Campos J."/>
            <person name="Tallon L."/>
            <person name="Sadzewicz L."/>
            <person name="Zhao X."/>
            <person name="Vavikolanu K."/>
            <person name="Mehta A."/>
            <person name="Aluvathingal J."/>
            <person name="Nadendla S."/>
            <person name="Geyer C."/>
            <person name="Nandy P."/>
            <person name="Yan Y."/>
            <person name="Sichtig H."/>
        </authorList>
    </citation>
    <scope>NUCLEOTIDE SEQUENCE [LARGE SCALE GENOMIC DNA]</scope>
    <source>
        <strain evidence="9">FDAARGOS_614</strain>
    </source>
</reference>
<dbReference type="GO" id="GO:0006281">
    <property type="term" value="P:DNA repair"/>
    <property type="evidence" value="ECO:0007669"/>
    <property type="project" value="UniProtKB-KW"/>
</dbReference>
<dbReference type="OrthoDB" id="9802228at2"/>
<dbReference type="GO" id="GO:0032259">
    <property type="term" value="P:methylation"/>
    <property type="evidence" value="ECO:0007669"/>
    <property type="project" value="UniProtKB-KW"/>
</dbReference>
<dbReference type="Gene3D" id="1.10.10.10">
    <property type="entry name" value="Winged helix-like DNA-binding domain superfamily/Winged helix DNA-binding domain"/>
    <property type="match status" value="1"/>
</dbReference>
<evidence type="ECO:0000256" key="2">
    <source>
        <dbReference type="ARBA" id="ARBA00022603"/>
    </source>
</evidence>
<dbReference type="PANTHER" id="PTHR10815">
    <property type="entry name" value="METHYLATED-DNA--PROTEIN-CYSTEINE METHYLTRANSFERASE"/>
    <property type="match status" value="1"/>
</dbReference>
<dbReference type="EMBL" id="CP033969">
    <property type="protein sequence ID" value="AZG12444.1"/>
    <property type="molecule type" value="Genomic_DNA"/>
</dbReference>
<feature type="domain" description="Methylated-DNA-[protein]-cysteine S-methyltransferase DNA binding" evidence="7">
    <location>
        <begin position="73"/>
        <end position="156"/>
    </location>
</feature>
<dbReference type="Pfam" id="PF01035">
    <property type="entry name" value="DNA_binding_1"/>
    <property type="match status" value="1"/>
</dbReference>
<dbReference type="KEGG" id="cpau:EHF44_02820"/>
<dbReference type="CDD" id="cd06445">
    <property type="entry name" value="ATase"/>
    <property type="match status" value="1"/>
</dbReference>
<dbReference type="InterPro" id="IPR001497">
    <property type="entry name" value="MethylDNA_cys_MeTrfase_AS"/>
</dbReference>
<evidence type="ECO:0000256" key="5">
    <source>
        <dbReference type="ARBA" id="ARBA00023204"/>
    </source>
</evidence>
<dbReference type="PANTHER" id="PTHR10815:SF13">
    <property type="entry name" value="METHYLATED-DNA--PROTEIN-CYSTEINE METHYLTRANSFERASE"/>
    <property type="match status" value="1"/>
</dbReference>
<protein>
    <submittedName>
        <fullName evidence="8">Methylated-DNA--[protein]-cysteine S-methyltransferase</fullName>
    </submittedName>
</protein>
<evidence type="ECO:0000259" key="7">
    <source>
        <dbReference type="Pfam" id="PF01035"/>
    </source>
</evidence>
<dbReference type="AlphaFoldDB" id="A0A3G8GWH1"/>
<accession>A0A3G8GWH1</accession>
<dbReference type="RefSeq" id="WP_124682338.1">
    <property type="nucleotide sequence ID" value="NZ_CP033969.1"/>
</dbReference>
<comment type="catalytic activity">
    <reaction evidence="1">
        <text>a 4-O-methyl-thymidine in DNA + L-cysteinyl-[protein] = a thymidine in DNA + S-methyl-L-cysteinyl-[protein]</text>
        <dbReference type="Rhea" id="RHEA:53428"/>
        <dbReference type="Rhea" id="RHEA-COMP:10131"/>
        <dbReference type="Rhea" id="RHEA-COMP:10132"/>
        <dbReference type="Rhea" id="RHEA-COMP:13555"/>
        <dbReference type="Rhea" id="RHEA-COMP:13556"/>
        <dbReference type="ChEBI" id="CHEBI:29950"/>
        <dbReference type="ChEBI" id="CHEBI:82612"/>
        <dbReference type="ChEBI" id="CHEBI:137386"/>
        <dbReference type="ChEBI" id="CHEBI:137387"/>
        <dbReference type="EC" id="2.1.1.63"/>
    </reaction>
</comment>
<dbReference type="NCBIfam" id="TIGR00589">
    <property type="entry name" value="ogt"/>
    <property type="match status" value="1"/>
</dbReference>
<keyword evidence="5" id="KW-0234">DNA repair</keyword>
<dbReference type="InterPro" id="IPR014048">
    <property type="entry name" value="MethylDNA_cys_MeTrfase_DNA-bd"/>
</dbReference>
<proteinExistence type="predicted"/>
<keyword evidence="4" id="KW-0227">DNA damage</keyword>
<dbReference type="Proteomes" id="UP000270411">
    <property type="component" value="Chromosome 1"/>
</dbReference>
<dbReference type="PROSITE" id="PS00374">
    <property type="entry name" value="MGMT"/>
    <property type="match status" value="1"/>
</dbReference>
<dbReference type="SUPFAM" id="SSF53155">
    <property type="entry name" value="Methylated DNA-protein cysteine methyltransferase domain"/>
    <property type="match status" value="1"/>
</dbReference>
<keyword evidence="3 8" id="KW-0808">Transferase</keyword>
<name>A0A3G8GWH1_9BURK</name>
<dbReference type="GO" id="GO:0003908">
    <property type="term" value="F:methylated-DNA-[protein]-cysteine S-methyltransferase activity"/>
    <property type="evidence" value="ECO:0007669"/>
    <property type="project" value="UniProtKB-EC"/>
</dbReference>
<dbReference type="SUPFAM" id="SSF46767">
    <property type="entry name" value="Methylated DNA-protein cysteine methyltransferase, C-terminal domain"/>
    <property type="match status" value="1"/>
</dbReference>
<evidence type="ECO:0000256" key="6">
    <source>
        <dbReference type="ARBA" id="ARBA00049348"/>
    </source>
</evidence>
<evidence type="ECO:0000256" key="1">
    <source>
        <dbReference type="ARBA" id="ARBA00001286"/>
    </source>
</evidence>
<evidence type="ECO:0000256" key="4">
    <source>
        <dbReference type="ARBA" id="ARBA00022763"/>
    </source>
</evidence>
<evidence type="ECO:0000256" key="3">
    <source>
        <dbReference type="ARBA" id="ARBA00022679"/>
    </source>
</evidence>
<organism evidence="8 9">
    <name type="scientific">Cupriavidus pauculus</name>
    <dbReference type="NCBI Taxonomy" id="82633"/>
    <lineage>
        <taxon>Bacteria</taxon>
        <taxon>Pseudomonadati</taxon>
        <taxon>Pseudomonadota</taxon>
        <taxon>Betaproteobacteria</taxon>
        <taxon>Burkholderiales</taxon>
        <taxon>Burkholderiaceae</taxon>
        <taxon>Cupriavidus</taxon>
    </lineage>
</organism>
<comment type="catalytic activity">
    <reaction evidence="6">
        <text>a 6-O-methyl-2'-deoxyguanosine in DNA + L-cysteinyl-[protein] = S-methyl-L-cysteinyl-[protein] + a 2'-deoxyguanosine in DNA</text>
        <dbReference type="Rhea" id="RHEA:24000"/>
        <dbReference type="Rhea" id="RHEA-COMP:10131"/>
        <dbReference type="Rhea" id="RHEA-COMP:10132"/>
        <dbReference type="Rhea" id="RHEA-COMP:11367"/>
        <dbReference type="Rhea" id="RHEA-COMP:11368"/>
        <dbReference type="ChEBI" id="CHEBI:29950"/>
        <dbReference type="ChEBI" id="CHEBI:82612"/>
        <dbReference type="ChEBI" id="CHEBI:85445"/>
        <dbReference type="ChEBI" id="CHEBI:85448"/>
        <dbReference type="EC" id="2.1.1.63"/>
    </reaction>
</comment>
<dbReference type="InterPro" id="IPR036388">
    <property type="entry name" value="WH-like_DNA-bd_sf"/>
</dbReference>
<evidence type="ECO:0000313" key="9">
    <source>
        <dbReference type="Proteomes" id="UP000270411"/>
    </source>
</evidence>
<gene>
    <name evidence="8" type="ORF">EHF44_02820</name>
</gene>
<dbReference type="InterPro" id="IPR036631">
    <property type="entry name" value="MGMT_N_sf"/>
</dbReference>
<dbReference type="InterPro" id="IPR036217">
    <property type="entry name" value="MethylDNA_cys_MeTrfase_DNAb"/>
</dbReference>
<evidence type="ECO:0000313" key="8">
    <source>
        <dbReference type="EMBL" id="AZG12444.1"/>
    </source>
</evidence>
<sequence length="159" mass="17234">MSRPFDAVLPAPFGKVGVRVEGGQVREIVYLPESFADIAPADALTRQVAAQLDAYYANPDVVFDLPLATRGTDFQRKVWQAISAIPRGGLTTYGTIARGLQSMPRAVGQACGQNWFPIVIPCHRVVAANGLGGFAHHGEEGFHLGVKRWLLRHEGAMLL</sequence>
<keyword evidence="2 8" id="KW-0489">Methyltransferase</keyword>